<evidence type="ECO:0000313" key="2">
    <source>
        <dbReference type="EMBL" id="PLB46708.1"/>
    </source>
</evidence>
<name>A0A2I2G1F8_9EURO</name>
<dbReference type="EMBL" id="MSFO01000006">
    <property type="protein sequence ID" value="PLB46708.1"/>
    <property type="molecule type" value="Genomic_DNA"/>
</dbReference>
<feature type="compositionally biased region" description="Basic residues" evidence="1">
    <location>
        <begin position="49"/>
        <end position="67"/>
    </location>
</feature>
<dbReference type="GeneID" id="36550554"/>
<proteinExistence type="predicted"/>
<feature type="region of interest" description="Disordered" evidence="1">
    <location>
        <begin position="45"/>
        <end position="80"/>
    </location>
</feature>
<dbReference type="AlphaFoldDB" id="A0A2I2G1F8"/>
<keyword evidence="3" id="KW-1185">Reference proteome</keyword>
<comment type="caution">
    <text evidence="2">The sequence shown here is derived from an EMBL/GenBank/DDBJ whole genome shotgun (WGS) entry which is preliminary data.</text>
</comment>
<dbReference type="Proteomes" id="UP000234275">
    <property type="component" value="Unassembled WGS sequence"/>
</dbReference>
<protein>
    <submittedName>
        <fullName evidence="2">Uncharacterized protein</fullName>
    </submittedName>
</protein>
<evidence type="ECO:0000313" key="3">
    <source>
        <dbReference type="Proteomes" id="UP000234275"/>
    </source>
</evidence>
<evidence type="ECO:0000256" key="1">
    <source>
        <dbReference type="SAM" id="MobiDB-lite"/>
    </source>
</evidence>
<dbReference type="VEuPathDB" id="FungiDB:P170DRAFT_219725"/>
<sequence length="80" mass="8892">MYLALGGRSTVTLGTRCLLVGVASIATSRQDDVDEIQCGTFTQRNRVVSGKHSRSPHKKKKKKKKKNEWRPDAAPLLRTA</sequence>
<dbReference type="RefSeq" id="XP_024702010.1">
    <property type="nucleotide sequence ID" value="XM_024842855.1"/>
</dbReference>
<accession>A0A2I2G1F8</accession>
<gene>
    <name evidence="2" type="ORF">P170DRAFT_219725</name>
</gene>
<organism evidence="2 3">
    <name type="scientific">Aspergillus steynii IBT 23096</name>
    <dbReference type="NCBI Taxonomy" id="1392250"/>
    <lineage>
        <taxon>Eukaryota</taxon>
        <taxon>Fungi</taxon>
        <taxon>Dikarya</taxon>
        <taxon>Ascomycota</taxon>
        <taxon>Pezizomycotina</taxon>
        <taxon>Eurotiomycetes</taxon>
        <taxon>Eurotiomycetidae</taxon>
        <taxon>Eurotiales</taxon>
        <taxon>Aspergillaceae</taxon>
        <taxon>Aspergillus</taxon>
        <taxon>Aspergillus subgen. Circumdati</taxon>
    </lineage>
</organism>
<reference evidence="2 3" key="1">
    <citation type="submission" date="2016-12" db="EMBL/GenBank/DDBJ databases">
        <title>The genomes of Aspergillus section Nigri reveals drivers in fungal speciation.</title>
        <authorList>
            <consortium name="DOE Joint Genome Institute"/>
            <person name="Vesth T.C."/>
            <person name="Nybo J."/>
            <person name="Theobald S."/>
            <person name="Brandl J."/>
            <person name="Frisvad J.C."/>
            <person name="Nielsen K.F."/>
            <person name="Lyhne E.K."/>
            <person name="Kogle M.E."/>
            <person name="Kuo A."/>
            <person name="Riley R."/>
            <person name="Clum A."/>
            <person name="Nolan M."/>
            <person name="Lipzen A."/>
            <person name="Salamov A."/>
            <person name="Henrissat B."/>
            <person name="Wiebenga A."/>
            <person name="De Vries R.P."/>
            <person name="Grigoriev I.V."/>
            <person name="Mortensen U.H."/>
            <person name="Andersen M.R."/>
            <person name="Baker S.E."/>
        </authorList>
    </citation>
    <scope>NUCLEOTIDE SEQUENCE [LARGE SCALE GENOMIC DNA]</scope>
    <source>
        <strain evidence="2 3">IBT 23096</strain>
    </source>
</reference>